<evidence type="ECO:0000313" key="4">
    <source>
        <dbReference type="Proteomes" id="UP000177263"/>
    </source>
</evidence>
<dbReference type="CDD" id="cd18032">
    <property type="entry name" value="DEXHc_RE_I_III_res"/>
    <property type="match status" value="1"/>
</dbReference>
<dbReference type="PANTHER" id="PTHR47396">
    <property type="entry name" value="TYPE I RESTRICTION ENZYME ECOKI R PROTEIN"/>
    <property type="match status" value="1"/>
</dbReference>
<dbReference type="InterPro" id="IPR050742">
    <property type="entry name" value="Helicase_Restrict-Modif_Enz"/>
</dbReference>
<comment type="caution">
    <text evidence="3">The sequence shown here is derived from an EMBL/GenBank/DDBJ whole genome shotgun (WGS) entry which is preliminary data.</text>
</comment>
<dbReference type="SMART" id="SM00487">
    <property type="entry name" value="DEXDc"/>
    <property type="match status" value="1"/>
</dbReference>
<dbReference type="Gene3D" id="3.40.50.300">
    <property type="entry name" value="P-loop containing nucleotide triphosphate hydrolases"/>
    <property type="match status" value="2"/>
</dbReference>
<feature type="domain" description="Helicase ATP-binding" evidence="1">
    <location>
        <begin position="22"/>
        <end position="174"/>
    </location>
</feature>
<dbReference type="PROSITE" id="PS51192">
    <property type="entry name" value="HELICASE_ATP_BIND_1"/>
    <property type="match status" value="1"/>
</dbReference>
<dbReference type="PANTHER" id="PTHR47396:SF1">
    <property type="entry name" value="ATP-DEPENDENT HELICASE IRC3-RELATED"/>
    <property type="match status" value="1"/>
</dbReference>
<evidence type="ECO:0000313" key="3">
    <source>
        <dbReference type="EMBL" id="OGM29179.1"/>
    </source>
</evidence>
<gene>
    <name evidence="3" type="ORF">A2801_02310</name>
</gene>
<evidence type="ECO:0000259" key="1">
    <source>
        <dbReference type="PROSITE" id="PS51192"/>
    </source>
</evidence>
<dbReference type="EMBL" id="MGGM01000016">
    <property type="protein sequence ID" value="OGM29179.1"/>
    <property type="molecule type" value="Genomic_DNA"/>
</dbReference>
<protein>
    <recommendedName>
        <fullName evidence="5">DEAD/DEAH box helicase</fullName>
    </recommendedName>
</protein>
<dbReference type="Pfam" id="PF04851">
    <property type="entry name" value="ResIII"/>
    <property type="match status" value="1"/>
</dbReference>
<name>A0A1F7YQM7_9BACT</name>
<dbReference type="GO" id="GO:0016787">
    <property type="term" value="F:hydrolase activity"/>
    <property type="evidence" value="ECO:0007669"/>
    <property type="project" value="InterPro"/>
</dbReference>
<dbReference type="InterPro" id="IPR001650">
    <property type="entry name" value="Helicase_C-like"/>
</dbReference>
<dbReference type="SMART" id="SM00490">
    <property type="entry name" value="HELICc"/>
    <property type="match status" value="1"/>
</dbReference>
<dbReference type="InterPro" id="IPR014001">
    <property type="entry name" value="Helicase_ATP-bd"/>
</dbReference>
<evidence type="ECO:0000259" key="2">
    <source>
        <dbReference type="PROSITE" id="PS51194"/>
    </source>
</evidence>
<proteinExistence type="predicted"/>
<dbReference type="Proteomes" id="UP000177263">
    <property type="component" value="Unassembled WGS sequence"/>
</dbReference>
<sequence length="667" mass="74421">MVIVGKLIPYDYQADGLGKLDIVRAKGKRRALAVMATGLGKTALAAFDVEQFSQGRKIKVLYICHQTSILEQAQPTFSAVLGTGWSYGFLHGARKDFEVDVLYATFQTMRNYLNHFHPEYFDYIVVDESHHVHAETYLPTILYFNPKFLLGITATPEREDLLDIREIFGKEAVSITLERALARGYLTRVEYLVLTDDIDESVFNELPGKLTVKEIGRRVFIPKRDDEIANIVLVRMGKLENPKVAIFCSSINHCEAIAALLPGSRMYHSSMHIDEQKESLEWFKATKKGILITIDMLNEGVDVPDINILVFLRSTDSLRVFLQQLGRGLRKIEGKDFVLALDFVGNVGRLQMLKELEKRIRNERERFGRKIQRGGSSKKHVIVNAWSSNFTEEAVDILGLLAEVKTGYTREVLVNHLLKLTGEIGRVPTQKDVIAASKSRGVASLATYQSHFGSFTEALLAAGLDIHKLVVVQNKSKDELLDDLRFLAQKIGRTPTTVDLAAVKLEGRVTATSVTYVARFGSYMAAVIAAGLKPNRHPSKTDAEMLEELKALAQQIGRIPTQSDITAAYSNGEISSSGTYRLRFGSLDRALERVGLRSRRVENSKKSSEELAVDLVKLSEQLGRIPTQIDVGNASKKEIMASAATYKRRFGTWKSALRAAGLIDDEV</sequence>
<dbReference type="SUPFAM" id="SSF52540">
    <property type="entry name" value="P-loop containing nucleoside triphosphate hydrolases"/>
    <property type="match status" value="1"/>
</dbReference>
<feature type="domain" description="Helicase C-terminal" evidence="2">
    <location>
        <begin position="231"/>
        <end position="375"/>
    </location>
</feature>
<evidence type="ECO:0008006" key="5">
    <source>
        <dbReference type="Google" id="ProtNLM"/>
    </source>
</evidence>
<dbReference type="STRING" id="1802500.A2801_02310"/>
<reference evidence="3 4" key="1">
    <citation type="journal article" date="2016" name="Nat. Commun.">
        <title>Thousands of microbial genomes shed light on interconnected biogeochemical processes in an aquifer system.</title>
        <authorList>
            <person name="Anantharaman K."/>
            <person name="Brown C.T."/>
            <person name="Hug L.A."/>
            <person name="Sharon I."/>
            <person name="Castelle C.J."/>
            <person name="Probst A.J."/>
            <person name="Thomas B.C."/>
            <person name="Singh A."/>
            <person name="Wilkins M.J."/>
            <person name="Karaoz U."/>
            <person name="Brodie E.L."/>
            <person name="Williams K.H."/>
            <person name="Hubbard S.S."/>
            <person name="Banfield J.F."/>
        </authorList>
    </citation>
    <scope>NUCLEOTIDE SEQUENCE [LARGE SCALE GENOMIC DNA]</scope>
</reference>
<accession>A0A1F7YQM7</accession>
<dbReference type="Pfam" id="PF00271">
    <property type="entry name" value="Helicase_C"/>
    <property type="match status" value="1"/>
</dbReference>
<dbReference type="InterPro" id="IPR006935">
    <property type="entry name" value="Helicase/UvrB_N"/>
</dbReference>
<dbReference type="PROSITE" id="PS51194">
    <property type="entry name" value="HELICASE_CTER"/>
    <property type="match status" value="1"/>
</dbReference>
<organism evidence="3 4">
    <name type="scientific">Candidatus Woesebacteria bacterium RIFCSPHIGHO2_01_FULL_41_10</name>
    <dbReference type="NCBI Taxonomy" id="1802500"/>
    <lineage>
        <taxon>Bacteria</taxon>
        <taxon>Candidatus Woeseibacteriota</taxon>
    </lineage>
</organism>
<dbReference type="InterPro" id="IPR041025">
    <property type="entry name" value="HNH_repeat"/>
</dbReference>
<dbReference type="GO" id="GO:0005524">
    <property type="term" value="F:ATP binding"/>
    <property type="evidence" value="ECO:0007669"/>
    <property type="project" value="InterPro"/>
</dbReference>
<dbReference type="GO" id="GO:0005829">
    <property type="term" value="C:cytosol"/>
    <property type="evidence" value="ECO:0007669"/>
    <property type="project" value="TreeGrafter"/>
</dbReference>
<dbReference type="AlphaFoldDB" id="A0A1F7YQM7"/>
<dbReference type="Pfam" id="PF18780">
    <property type="entry name" value="HNH_repeat"/>
    <property type="match status" value="4"/>
</dbReference>
<dbReference type="InterPro" id="IPR027417">
    <property type="entry name" value="P-loop_NTPase"/>
</dbReference>
<dbReference type="GO" id="GO:0003677">
    <property type="term" value="F:DNA binding"/>
    <property type="evidence" value="ECO:0007669"/>
    <property type="project" value="InterPro"/>
</dbReference>